<comment type="caution">
    <text evidence="8">The sequence shown here is derived from an EMBL/GenBank/DDBJ whole genome shotgun (WGS) entry which is preliminary data.</text>
</comment>
<proteinExistence type="predicted"/>
<dbReference type="Proteomes" id="UP000222310">
    <property type="component" value="Unassembled WGS sequence"/>
</dbReference>
<evidence type="ECO:0000256" key="6">
    <source>
        <dbReference type="SAM" id="Phobius"/>
    </source>
</evidence>
<evidence type="ECO:0000313" key="8">
    <source>
        <dbReference type="EMBL" id="PHK05723.1"/>
    </source>
</evidence>
<dbReference type="RefSeq" id="WP_099067868.1">
    <property type="nucleotide sequence ID" value="NZ_LAHD01000013.1"/>
</dbReference>
<dbReference type="GeneID" id="57092387"/>
<evidence type="ECO:0000256" key="1">
    <source>
        <dbReference type="ARBA" id="ARBA00004141"/>
    </source>
</evidence>
<organism evidence="8 9">
    <name type="scientific">Nostoc linckia z8</name>
    <dbReference type="NCBI Taxonomy" id="1628746"/>
    <lineage>
        <taxon>Bacteria</taxon>
        <taxon>Bacillati</taxon>
        <taxon>Cyanobacteriota</taxon>
        <taxon>Cyanophyceae</taxon>
        <taxon>Nostocales</taxon>
        <taxon>Nostocaceae</taxon>
        <taxon>Nostoc</taxon>
    </lineage>
</organism>
<dbReference type="EMBL" id="LAHD01000013">
    <property type="protein sequence ID" value="PHK05723.1"/>
    <property type="molecule type" value="Genomic_DNA"/>
</dbReference>
<evidence type="ECO:0000256" key="3">
    <source>
        <dbReference type="ARBA" id="ARBA00022989"/>
    </source>
</evidence>
<keyword evidence="4 6" id="KW-0472">Membrane</keyword>
<feature type="transmembrane region" description="Helical" evidence="6">
    <location>
        <begin position="97"/>
        <end position="116"/>
    </location>
</feature>
<dbReference type="Pfam" id="PF24763">
    <property type="entry name" value="CGL160_C"/>
    <property type="match status" value="1"/>
</dbReference>
<feature type="transmembrane region" description="Helical" evidence="6">
    <location>
        <begin position="68"/>
        <end position="85"/>
    </location>
</feature>
<feature type="domain" description="CGL160/ATPI" evidence="7">
    <location>
        <begin position="29"/>
        <end position="140"/>
    </location>
</feature>
<sequence>MSLSEEPIAPTPMTRQDAKTDSENTETESDNSMGEFYQLYQKLLVITLVLTGIIFISVWIFYSLNIALNYLIGACTGVVYLKMLAKDVERLGGEKKRLSKTRFALFIGVFVLATQWHELKILPIFLGFLTYKATLLVYTVQTAFIPDS</sequence>
<evidence type="ECO:0000256" key="4">
    <source>
        <dbReference type="ARBA" id="ARBA00023136"/>
    </source>
</evidence>
<protein>
    <submittedName>
        <fullName evidence="8">ATP synthase subunit I</fullName>
    </submittedName>
</protein>
<dbReference type="PANTHER" id="PTHR34118">
    <property type="entry name" value="NF-KAPPA-B INHIBITOR-LIKE PROTEIN-RELATED"/>
    <property type="match status" value="1"/>
</dbReference>
<dbReference type="AlphaFoldDB" id="A0A9Q5ZFA7"/>
<accession>A0A9Q5ZFA7</accession>
<dbReference type="PANTHER" id="PTHR34118:SF6">
    <property type="entry name" value="PROTEIN CONSERVED ONLY IN THE GREEN LINEAGE 160, CHLOROPLASTIC"/>
    <property type="match status" value="1"/>
</dbReference>
<evidence type="ECO:0000256" key="5">
    <source>
        <dbReference type="SAM" id="MobiDB-lite"/>
    </source>
</evidence>
<reference evidence="8 9" key="1">
    <citation type="submission" date="2015-02" db="EMBL/GenBank/DDBJ databases">
        <title>Nostoc linckia genome annotation.</title>
        <authorList>
            <person name="Zhou Z."/>
        </authorList>
    </citation>
    <scope>NUCLEOTIDE SEQUENCE [LARGE SCALE GENOMIC DNA]</scope>
    <source>
        <strain evidence="9">z8</strain>
    </source>
</reference>
<keyword evidence="2 6" id="KW-0812">Transmembrane</keyword>
<gene>
    <name evidence="8" type="ORF">VF08_06995</name>
</gene>
<dbReference type="InterPro" id="IPR056309">
    <property type="entry name" value="CGL160/ATPI_dom"/>
</dbReference>
<comment type="subcellular location">
    <subcellularLocation>
        <location evidence="1">Membrane</location>
        <topology evidence="1">Multi-pass membrane protein</topology>
    </subcellularLocation>
</comment>
<feature type="region of interest" description="Disordered" evidence="5">
    <location>
        <begin position="1"/>
        <end position="30"/>
    </location>
</feature>
<dbReference type="GO" id="GO:0016020">
    <property type="term" value="C:membrane"/>
    <property type="evidence" value="ECO:0007669"/>
    <property type="project" value="UniProtKB-SubCell"/>
</dbReference>
<evidence type="ECO:0000256" key="2">
    <source>
        <dbReference type="ARBA" id="ARBA00022692"/>
    </source>
</evidence>
<name>A0A9Q5ZFA7_NOSLI</name>
<evidence type="ECO:0000259" key="7">
    <source>
        <dbReference type="Pfam" id="PF24763"/>
    </source>
</evidence>
<keyword evidence="3 6" id="KW-1133">Transmembrane helix</keyword>
<evidence type="ECO:0000313" key="9">
    <source>
        <dbReference type="Proteomes" id="UP000222310"/>
    </source>
</evidence>
<feature type="transmembrane region" description="Helical" evidence="6">
    <location>
        <begin position="43"/>
        <end position="62"/>
    </location>
</feature>
<feature type="transmembrane region" description="Helical" evidence="6">
    <location>
        <begin position="122"/>
        <end position="145"/>
    </location>
</feature>